<keyword evidence="2" id="KW-1133">Transmembrane helix</keyword>
<evidence type="ECO:0000256" key="2">
    <source>
        <dbReference type="SAM" id="Phobius"/>
    </source>
</evidence>
<feature type="transmembrane region" description="Helical" evidence="2">
    <location>
        <begin position="214"/>
        <end position="239"/>
    </location>
</feature>
<dbReference type="GeneID" id="91413891"/>
<accession>A0ABZ1RXD2</accession>
<keyword evidence="4" id="KW-1185">Reference proteome</keyword>
<feature type="compositionally biased region" description="Basic and acidic residues" evidence="1">
    <location>
        <begin position="1"/>
        <end position="10"/>
    </location>
</feature>
<protein>
    <recommendedName>
        <fullName evidence="5">ABC-2 type transport system permease protein</fullName>
    </recommendedName>
</protein>
<keyword evidence="3" id="KW-0614">Plasmid</keyword>
<feature type="transmembrane region" description="Helical" evidence="2">
    <location>
        <begin position="65"/>
        <end position="86"/>
    </location>
</feature>
<geneLocation type="plasmid" evidence="3 4">
    <name>unnamed1</name>
</geneLocation>
<feature type="transmembrane region" description="Helical" evidence="2">
    <location>
        <begin position="93"/>
        <end position="114"/>
    </location>
</feature>
<dbReference type="InterPro" id="IPR051784">
    <property type="entry name" value="Nod_factor_ABC_transporter"/>
</dbReference>
<keyword evidence="2" id="KW-0472">Membrane</keyword>
<evidence type="ECO:0000256" key="1">
    <source>
        <dbReference type="SAM" id="MobiDB-lite"/>
    </source>
</evidence>
<evidence type="ECO:0000313" key="3">
    <source>
        <dbReference type="EMBL" id="WUO51371.1"/>
    </source>
</evidence>
<name>A0ABZ1RXD2_9ACTN</name>
<evidence type="ECO:0008006" key="5">
    <source>
        <dbReference type="Google" id="ProtNLM"/>
    </source>
</evidence>
<evidence type="ECO:0000313" key="4">
    <source>
        <dbReference type="Proteomes" id="UP001432075"/>
    </source>
</evidence>
<feature type="transmembrane region" description="Helical" evidence="2">
    <location>
        <begin position="259"/>
        <end position="280"/>
    </location>
</feature>
<feature type="transmembrane region" description="Helical" evidence="2">
    <location>
        <begin position="145"/>
        <end position="164"/>
    </location>
</feature>
<organism evidence="3 4">
    <name type="scientific">Streptomyces goshikiensis</name>
    <dbReference type="NCBI Taxonomy" id="1942"/>
    <lineage>
        <taxon>Bacteria</taxon>
        <taxon>Bacillati</taxon>
        <taxon>Actinomycetota</taxon>
        <taxon>Actinomycetes</taxon>
        <taxon>Kitasatosporales</taxon>
        <taxon>Streptomycetaceae</taxon>
        <taxon>Streptomyces</taxon>
    </lineage>
</organism>
<reference evidence="3" key="1">
    <citation type="submission" date="2022-10" db="EMBL/GenBank/DDBJ databases">
        <title>The complete genomes of actinobacterial strains from the NBC collection.</title>
        <authorList>
            <person name="Joergensen T.S."/>
            <person name="Alvarez Arevalo M."/>
            <person name="Sterndorff E.B."/>
            <person name="Faurdal D."/>
            <person name="Vuksanovic O."/>
            <person name="Mourched A.-S."/>
            <person name="Charusanti P."/>
            <person name="Shaw S."/>
            <person name="Blin K."/>
            <person name="Weber T."/>
        </authorList>
    </citation>
    <scope>NUCLEOTIDE SEQUENCE</scope>
    <source>
        <strain evidence="3">NBC_00283</strain>
        <plasmid evidence="3">unnamed1</plasmid>
    </source>
</reference>
<dbReference type="EMBL" id="CP108058">
    <property type="protein sequence ID" value="WUO51371.1"/>
    <property type="molecule type" value="Genomic_DNA"/>
</dbReference>
<feature type="region of interest" description="Disordered" evidence="1">
    <location>
        <begin position="1"/>
        <end position="27"/>
    </location>
</feature>
<proteinExistence type="predicted"/>
<keyword evidence="2" id="KW-0812">Transmembrane</keyword>
<dbReference type="PANTHER" id="PTHR43229:SF6">
    <property type="entry name" value="ABC-TYPE MULTIDRUG TRANSPORT SYSTEM, PERMEASE COMPONENT"/>
    <property type="match status" value="1"/>
</dbReference>
<dbReference type="RefSeq" id="WP_037793026.1">
    <property type="nucleotide sequence ID" value="NZ_BMVE01000009.1"/>
</dbReference>
<dbReference type="PANTHER" id="PTHR43229">
    <property type="entry name" value="NODULATION PROTEIN J"/>
    <property type="match status" value="1"/>
</dbReference>
<feature type="transmembrane region" description="Helical" evidence="2">
    <location>
        <begin position="170"/>
        <end position="193"/>
    </location>
</feature>
<sequence length="296" mass="30879">MTELAPERLPGRVPGRPRGDLAPDPLSGRRASPLVRLRAAARQVAYGALASFQDYRAMFTLRTWLFGWTVRLICQVLFFASLGRLVGSPSAEAYLAFGNAAILGPLGSLGVVSSTVGERVSGTLEFLLLSRGSTFLVLASRGLHWMADGLLTSTIALCVVSPLLGVPLHWAALPAILAVLCLSTVSCYCLALCMTSISVRRPGSRMYLTAGTTIVLMLLAGVTTAVPQAGAAGLLARILPLTHGLSAARTLAAGGPLDLGAVAGEAAVAAGWGLLAWLLLTRALRHTVRTGSLSLR</sequence>
<gene>
    <name evidence="3" type="ORF">OHU17_36535</name>
</gene>
<dbReference type="Proteomes" id="UP001432075">
    <property type="component" value="Plasmid unnamed1"/>
</dbReference>